<dbReference type="EMBL" id="GIFC01004383">
    <property type="protein sequence ID" value="MXU86466.1"/>
    <property type="molecule type" value="Transcribed_RNA"/>
</dbReference>
<protein>
    <submittedName>
        <fullName evidence="1">Putative secreted protein</fullName>
    </submittedName>
</protein>
<organism evidence="1">
    <name type="scientific">Ixodes ricinus</name>
    <name type="common">Common tick</name>
    <name type="synonym">Acarus ricinus</name>
    <dbReference type="NCBI Taxonomy" id="34613"/>
    <lineage>
        <taxon>Eukaryota</taxon>
        <taxon>Metazoa</taxon>
        <taxon>Ecdysozoa</taxon>
        <taxon>Arthropoda</taxon>
        <taxon>Chelicerata</taxon>
        <taxon>Arachnida</taxon>
        <taxon>Acari</taxon>
        <taxon>Parasitiformes</taxon>
        <taxon>Ixodida</taxon>
        <taxon>Ixodoidea</taxon>
        <taxon>Ixodidae</taxon>
        <taxon>Ixodinae</taxon>
        <taxon>Ixodes</taxon>
    </lineage>
</organism>
<accession>A0A6B0UDR1</accession>
<sequence length="91" mass="10061">MSRLSSSLSLLFGDLGACQIRRCAPPANAGGVCSAEPSYPWPCSKIYSILLKGKSFTPLRSKTYPRPARVTSPHDFLSVPFGQAFRRWLTR</sequence>
<dbReference type="AlphaFoldDB" id="A0A6B0UDR1"/>
<name>A0A6B0UDR1_IXORI</name>
<evidence type="ECO:0000313" key="1">
    <source>
        <dbReference type="EMBL" id="MXU86466.1"/>
    </source>
</evidence>
<proteinExistence type="predicted"/>
<reference evidence="1" key="1">
    <citation type="submission" date="2019-12" db="EMBL/GenBank/DDBJ databases">
        <title>An insight into the sialome of adult female Ixodes ricinus ticks feeding for 6 days.</title>
        <authorList>
            <person name="Perner J."/>
            <person name="Ribeiro J.M.C."/>
        </authorList>
    </citation>
    <scope>NUCLEOTIDE SEQUENCE</scope>
    <source>
        <strain evidence="1">Semi-engorged</strain>
        <tissue evidence="1">Salivary glands</tissue>
    </source>
</reference>